<organism evidence="2 3">
    <name type="scientific">Actinocatenispora sera</name>
    <dbReference type="NCBI Taxonomy" id="390989"/>
    <lineage>
        <taxon>Bacteria</taxon>
        <taxon>Bacillati</taxon>
        <taxon>Actinomycetota</taxon>
        <taxon>Actinomycetes</taxon>
        <taxon>Micromonosporales</taxon>
        <taxon>Micromonosporaceae</taxon>
        <taxon>Actinocatenispora</taxon>
    </lineage>
</organism>
<dbReference type="Proteomes" id="UP000680750">
    <property type="component" value="Chromosome"/>
</dbReference>
<keyword evidence="3" id="KW-1185">Reference proteome</keyword>
<feature type="compositionally biased region" description="Basic and acidic residues" evidence="1">
    <location>
        <begin position="1"/>
        <end position="11"/>
    </location>
</feature>
<evidence type="ECO:0000313" key="2">
    <source>
        <dbReference type="EMBL" id="BCJ31742.1"/>
    </source>
</evidence>
<dbReference type="RefSeq" id="WP_030443977.1">
    <property type="nucleotide sequence ID" value="NZ_AP023354.1"/>
</dbReference>
<evidence type="ECO:0000313" key="3">
    <source>
        <dbReference type="Proteomes" id="UP000680750"/>
    </source>
</evidence>
<evidence type="ECO:0000256" key="1">
    <source>
        <dbReference type="SAM" id="MobiDB-lite"/>
    </source>
</evidence>
<protein>
    <submittedName>
        <fullName evidence="2">Uncharacterized protein</fullName>
    </submittedName>
</protein>
<reference evidence="2" key="1">
    <citation type="submission" date="2020-08" db="EMBL/GenBank/DDBJ databases">
        <title>Whole genome shotgun sequence of Actinocatenispora sera NBRC 101916.</title>
        <authorList>
            <person name="Komaki H."/>
            <person name="Tamura T."/>
        </authorList>
    </citation>
    <scope>NUCLEOTIDE SEQUENCE</scope>
    <source>
        <strain evidence="2">NBRC 101916</strain>
    </source>
</reference>
<proteinExistence type="predicted"/>
<dbReference type="EMBL" id="AP023354">
    <property type="protein sequence ID" value="BCJ31742.1"/>
    <property type="molecule type" value="Genomic_DNA"/>
</dbReference>
<dbReference type="OrthoDB" id="3394592at2"/>
<accession>A0A810LAY2</accession>
<gene>
    <name evidence="2" type="ORF">Asera_58500</name>
</gene>
<feature type="region of interest" description="Disordered" evidence="1">
    <location>
        <begin position="1"/>
        <end position="25"/>
    </location>
</feature>
<sequence length="110" mass="12125">MRPNPRRDAGRPTEQASGGRLPQPGDIVTVEPQMCPGQLARTVRLQLSRPVEPADDDRLAGVPVERRRWWLLTGWQLNDAGQPVLLCALRVRANSVDVSTAPPGVSSIYY</sequence>
<dbReference type="AlphaFoldDB" id="A0A810LAY2"/>
<name>A0A810LAY2_9ACTN</name>
<dbReference type="KEGG" id="aser:Asera_58500"/>